<evidence type="ECO:0000313" key="3">
    <source>
        <dbReference type="EMBL" id="ELQ32667.1"/>
    </source>
</evidence>
<organism evidence="3">
    <name type="scientific">Pyricularia oryzae (strain Y34)</name>
    <name type="common">Rice blast fungus</name>
    <name type="synonym">Magnaporthe oryzae</name>
    <dbReference type="NCBI Taxonomy" id="1143189"/>
    <lineage>
        <taxon>Eukaryota</taxon>
        <taxon>Fungi</taxon>
        <taxon>Dikarya</taxon>
        <taxon>Ascomycota</taxon>
        <taxon>Pezizomycotina</taxon>
        <taxon>Sordariomycetes</taxon>
        <taxon>Sordariomycetidae</taxon>
        <taxon>Magnaporthales</taxon>
        <taxon>Pyriculariaceae</taxon>
        <taxon>Pyricularia</taxon>
    </lineage>
</organism>
<name>A0AA97NM60_PYRO3</name>
<feature type="compositionally biased region" description="Basic residues" evidence="1">
    <location>
        <begin position="139"/>
        <end position="148"/>
    </location>
</feature>
<gene>
    <name evidence="3" type="ORF">OOU_Y34scaffold01075g23</name>
</gene>
<feature type="compositionally biased region" description="Basic and acidic residues" evidence="1">
    <location>
        <begin position="121"/>
        <end position="138"/>
    </location>
</feature>
<dbReference type="Proteomes" id="UP000011086">
    <property type="component" value="Unassembled WGS sequence"/>
</dbReference>
<evidence type="ECO:0000256" key="2">
    <source>
        <dbReference type="SAM" id="SignalP"/>
    </source>
</evidence>
<proteinExistence type="predicted"/>
<feature type="region of interest" description="Disordered" evidence="1">
    <location>
        <begin position="176"/>
        <end position="213"/>
    </location>
</feature>
<dbReference type="AlphaFoldDB" id="A0AA97NM60"/>
<feature type="chain" id="PRO_5041664099" evidence="2">
    <location>
        <begin position="20"/>
        <end position="213"/>
    </location>
</feature>
<feature type="compositionally biased region" description="Basic and acidic residues" evidence="1">
    <location>
        <begin position="184"/>
        <end position="197"/>
    </location>
</feature>
<evidence type="ECO:0000256" key="1">
    <source>
        <dbReference type="SAM" id="MobiDB-lite"/>
    </source>
</evidence>
<keyword evidence="2" id="KW-0732">Signal</keyword>
<feature type="signal peptide" evidence="2">
    <location>
        <begin position="1"/>
        <end position="19"/>
    </location>
</feature>
<dbReference type="EMBL" id="JH793986">
    <property type="protein sequence ID" value="ELQ32667.1"/>
    <property type="molecule type" value="Genomic_DNA"/>
</dbReference>
<protein>
    <submittedName>
        <fullName evidence="3">Uncharacterized protein</fullName>
    </submittedName>
</protein>
<feature type="region of interest" description="Disordered" evidence="1">
    <location>
        <begin position="109"/>
        <end position="153"/>
    </location>
</feature>
<accession>A0AA97NM60</accession>
<sequence>MWVLLYRFEICLRLWPSAAVPRGSDGASDAVCPPVPSAPPVDPEPKVCAAPSTVVAHNRNQRRNSQLVVLGRVGETIVGTEKLLKRQSQTANTPRAAVPGAFAGRTALWKQSGRSEGVAEGQERTVKRSELCKRATDKKGKRSKKRKKADLGEVGKPARSLLACVWREVELGKCRGVVRKSKTGQREPGKHWDKAESGGDDTQPRRRWGSEYG</sequence>
<reference evidence="3" key="1">
    <citation type="journal article" date="2012" name="PLoS Genet.">
        <title>Comparative analysis of the genomes of two field isolates of the rice blast fungus Magnaporthe oryzae.</title>
        <authorList>
            <person name="Xue M."/>
            <person name="Yang J."/>
            <person name="Li Z."/>
            <person name="Hu S."/>
            <person name="Yao N."/>
            <person name="Dean R.A."/>
            <person name="Zhao W."/>
            <person name="Shen M."/>
            <person name="Zhang H."/>
            <person name="Li C."/>
            <person name="Liu L."/>
            <person name="Cao L."/>
            <person name="Xu X."/>
            <person name="Xing Y."/>
            <person name="Hsiang T."/>
            <person name="Zhang Z."/>
            <person name="Xu J.R."/>
            <person name="Peng Y.L."/>
        </authorList>
    </citation>
    <scope>NUCLEOTIDE SEQUENCE</scope>
    <source>
        <strain evidence="3">Y34</strain>
    </source>
</reference>